<evidence type="ECO:0000259" key="2">
    <source>
        <dbReference type="PROSITE" id="PS50405"/>
    </source>
</evidence>
<dbReference type="PROSITE" id="PS50404">
    <property type="entry name" value="GST_NTER"/>
    <property type="match status" value="1"/>
</dbReference>
<dbReference type="SUPFAM" id="SSF47616">
    <property type="entry name" value="GST C-terminal domain-like"/>
    <property type="match status" value="1"/>
</dbReference>
<dbReference type="InterPro" id="IPR010987">
    <property type="entry name" value="Glutathione-S-Trfase_C-like"/>
</dbReference>
<evidence type="ECO:0000313" key="4">
    <source>
        <dbReference type="RefSeq" id="XP_026739258.1"/>
    </source>
</evidence>
<dbReference type="SFLD" id="SFLDS00019">
    <property type="entry name" value="Glutathione_Transferase_(cytos"/>
    <property type="match status" value="1"/>
</dbReference>
<accession>A0A7E5WEY2</accession>
<dbReference type="PANTHER" id="PTHR43969">
    <property type="entry name" value="GLUTATHIONE S TRANSFERASE D10, ISOFORM A-RELATED"/>
    <property type="match status" value="1"/>
</dbReference>
<feature type="domain" description="GST N-terminal" evidence="1">
    <location>
        <begin position="15"/>
        <end position="96"/>
    </location>
</feature>
<dbReference type="PROSITE" id="PS50405">
    <property type="entry name" value="GST_CTER"/>
    <property type="match status" value="1"/>
</dbReference>
<dbReference type="PANTHER" id="PTHR43969:SF8">
    <property type="entry name" value="GLUTATHIONE S TRANSFERASE E13, ISOFORM A-RELATED"/>
    <property type="match status" value="1"/>
</dbReference>
<dbReference type="CDD" id="cd03177">
    <property type="entry name" value="GST_C_Delta_Epsilon"/>
    <property type="match status" value="1"/>
</dbReference>
<feature type="domain" description="GST C-terminal" evidence="2">
    <location>
        <begin position="102"/>
        <end position="236"/>
    </location>
</feature>
<dbReference type="GeneID" id="113502073"/>
<evidence type="ECO:0000259" key="1">
    <source>
        <dbReference type="PROSITE" id="PS50404"/>
    </source>
</evidence>
<dbReference type="Pfam" id="PF02798">
    <property type="entry name" value="GST_N"/>
    <property type="match status" value="1"/>
</dbReference>
<proteinExistence type="predicted"/>
<dbReference type="InterPro" id="IPR004045">
    <property type="entry name" value="Glutathione_S-Trfase_N"/>
</dbReference>
<dbReference type="InterPro" id="IPR040079">
    <property type="entry name" value="Glutathione_S-Trfase"/>
</dbReference>
<gene>
    <name evidence="4" type="primary">LOC113502073</name>
</gene>
<dbReference type="SUPFAM" id="SSF52833">
    <property type="entry name" value="Thioredoxin-like"/>
    <property type="match status" value="1"/>
</dbReference>
<dbReference type="Gene3D" id="3.40.30.10">
    <property type="entry name" value="Glutaredoxin"/>
    <property type="match status" value="1"/>
</dbReference>
<evidence type="ECO:0000313" key="3">
    <source>
        <dbReference type="Proteomes" id="UP000322000"/>
    </source>
</evidence>
<dbReference type="Proteomes" id="UP000322000">
    <property type="component" value="Chromosome 2"/>
</dbReference>
<dbReference type="GO" id="GO:0006749">
    <property type="term" value="P:glutathione metabolic process"/>
    <property type="evidence" value="ECO:0007669"/>
    <property type="project" value="TreeGrafter"/>
</dbReference>
<dbReference type="GO" id="GO:0004364">
    <property type="term" value="F:glutathione transferase activity"/>
    <property type="evidence" value="ECO:0007669"/>
    <property type="project" value="TreeGrafter"/>
</dbReference>
<dbReference type="InterPro" id="IPR036249">
    <property type="entry name" value="Thioredoxin-like_sf"/>
</dbReference>
<dbReference type="InParanoid" id="A0A7E5WEY2"/>
<dbReference type="KEGG" id="tnl:113502073"/>
<dbReference type="SFLD" id="SFLDG00358">
    <property type="entry name" value="Main_(cytGST)"/>
    <property type="match status" value="1"/>
</dbReference>
<reference evidence="4" key="1">
    <citation type="submission" date="2025-08" db="UniProtKB">
        <authorList>
            <consortium name="RefSeq"/>
        </authorList>
    </citation>
    <scope>IDENTIFICATION</scope>
</reference>
<dbReference type="RefSeq" id="XP_026739258.1">
    <property type="nucleotide sequence ID" value="XM_026883457.1"/>
</dbReference>
<keyword evidence="3" id="KW-1185">Reference proteome</keyword>
<dbReference type="InterPro" id="IPR036282">
    <property type="entry name" value="Glutathione-S-Trfase_C_sf"/>
</dbReference>
<sequence>MGTSASKKITETGLKHCTLWKADRSPACRAVMMALDSMNLSITEVDINIDKGEHRTPEMLVLNPLQTLPVFKDRELVLCDSHAICSYLAGRYCDAGRLLPKDPGGRSIVDQHMHYNSGTLYPRFRAAAYPILYENCHFVMPQQIADIECAYADLECMLLGRCWFGGSWATLSDIVFASTVSTLNILVPIDKTKYPRLSSWLFRVSEELFFVTANRKGLSEFSRRIDCGCVSDETEFKCPRSSLGRRKLAGILQAKILLAKDTSRDVRRTLGVH</sequence>
<organism evidence="3 4">
    <name type="scientific">Trichoplusia ni</name>
    <name type="common">Cabbage looper</name>
    <dbReference type="NCBI Taxonomy" id="7111"/>
    <lineage>
        <taxon>Eukaryota</taxon>
        <taxon>Metazoa</taxon>
        <taxon>Ecdysozoa</taxon>
        <taxon>Arthropoda</taxon>
        <taxon>Hexapoda</taxon>
        <taxon>Insecta</taxon>
        <taxon>Pterygota</taxon>
        <taxon>Neoptera</taxon>
        <taxon>Endopterygota</taxon>
        <taxon>Lepidoptera</taxon>
        <taxon>Glossata</taxon>
        <taxon>Ditrysia</taxon>
        <taxon>Noctuoidea</taxon>
        <taxon>Noctuidae</taxon>
        <taxon>Plusiinae</taxon>
        <taxon>Trichoplusia</taxon>
    </lineage>
</organism>
<name>A0A7E5WEY2_TRINI</name>
<dbReference type="FunFam" id="1.20.1050.10:FF:000007">
    <property type="entry name" value="Glutathione S-transferase 1-1"/>
    <property type="match status" value="1"/>
</dbReference>
<protein>
    <submittedName>
        <fullName evidence="4">Glutathione S-transferase 1-like</fullName>
    </submittedName>
</protein>
<dbReference type="AlphaFoldDB" id="A0A7E5WEY2"/>
<dbReference type="Gene3D" id="1.20.1050.10">
    <property type="match status" value="1"/>
</dbReference>
<dbReference type="OrthoDB" id="249703at2759"/>